<dbReference type="OrthoDB" id="443318at2759"/>
<protein>
    <submittedName>
        <fullName evidence="5">(wild Malaysian banana) hypothetical protein</fullName>
    </submittedName>
</protein>
<evidence type="ECO:0000313" key="5">
    <source>
        <dbReference type="EMBL" id="CAG1865207.1"/>
    </source>
</evidence>
<dbReference type="PANTHER" id="PTHR11802:SF29">
    <property type="entry name" value="SERINE CARBOXYPEPTIDASE-LIKE 19"/>
    <property type="match status" value="1"/>
</dbReference>
<feature type="signal peptide" evidence="4">
    <location>
        <begin position="1"/>
        <end position="32"/>
    </location>
</feature>
<gene>
    <name evidence="5" type="ORF">GSMUA_04210.1</name>
</gene>
<comment type="similarity">
    <text evidence="1">Belongs to the peptidase S10 family.</text>
</comment>
<dbReference type="PRINTS" id="PR00724">
    <property type="entry name" value="CRBOXYPTASEC"/>
</dbReference>
<dbReference type="SUPFAM" id="SSF53474">
    <property type="entry name" value="alpha/beta-Hydrolases"/>
    <property type="match status" value="1"/>
</dbReference>
<dbReference type="FunFam" id="3.40.50.12670:FF:000001">
    <property type="entry name" value="Carboxypeptidase"/>
    <property type="match status" value="1"/>
</dbReference>
<dbReference type="PROSITE" id="PS00560">
    <property type="entry name" value="CARBOXYPEPT_SER_HIS"/>
    <property type="match status" value="1"/>
</dbReference>
<dbReference type="Gramene" id="Ma11_t20890.1">
    <property type="protein sequence ID" value="Ma11_p20890.1"/>
    <property type="gene ID" value="Ma11_g20890"/>
</dbReference>
<dbReference type="FunFam" id="3.40.50.1820:FF:000072">
    <property type="entry name" value="Serine carboxypeptidase-like 19"/>
    <property type="match status" value="1"/>
</dbReference>
<evidence type="ECO:0000313" key="6">
    <source>
        <dbReference type="EnsemblPlants" id="Ma11_p20890.2"/>
    </source>
</evidence>
<evidence type="ECO:0000256" key="3">
    <source>
        <dbReference type="ARBA" id="ARBA00023180"/>
    </source>
</evidence>
<dbReference type="GO" id="GO:0019748">
    <property type="term" value="P:secondary metabolic process"/>
    <property type="evidence" value="ECO:0000318"/>
    <property type="project" value="GO_Central"/>
</dbReference>
<dbReference type="EnsemblPlants" id="Ma11_t20890.2">
    <property type="protein sequence ID" value="Ma11_p20890.2"/>
    <property type="gene ID" value="Ma11_g20890"/>
</dbReference>
<dbReference type="PANTHER" id="PTHR11802">
    <property type="entry name" value="SERINE PROTEASE FAMILY S10 SERINE CARBOXYPEPTIDASE"/>
    <property type="match status" value="1"/>
</dbReference>
<organism evidence="6 7">
    <name type="scientific">Musa acuminata subsp. malaccensis</name>
    <name type="common">Wild banana</name>
    <name type="synonym">Musa malaccensis</name>
    <dbReference type="NCBI Taxonomy" id="214687"/>
    <lineage>
        <taxon>Eukaryota</taxon>
        <taxon>Viridiplantae</taxon>
        <taxon>Streptophyta</taxon>
        <taxon>Embryophyta</taxon>
        <taxon>Tracheophyta</taxon>
        <taxon>Spermatophyta</taxon>
        <taxon>Magnoliopsida</taxon>
        <taxon>Liliopsida</taxon>
        <taxon>Zingiberales</taxon>
        <taxon>Musaceae</taxon>
        <taxon>Musa</taxon>
    </lineage>
</organism>
<dbReference type="Gene3D" id="3.40.50.1820">
    <property type="entry name" value="alpha/beta hydrolase"/>
    <property type="match status" value="1"/>
</dbReference>
<evidence type="ECO:0000313" key="7">
    <source>
        <dbReference type="Proteomes" id="UP000012960"/>
    </source>
</evidence>
<dbReference type="InterPro" id="IPR033124">
    <property type="entry name" value="Ser_caboxypep_his_AS"/>
</dbReference>
<dbReference type="Gramene" id="Ma11_t20890.2">
    <property type="protein sequence ID" value="Ma11_p20890.2"/>
    <property type="gene ID" value="Ma11_g20890"/>
</dbReference>
<dbReference type="Gene3D" id="3.40.50.12670">
    <property type="match status" value="1"/>
</dbReference>
<name>A0A804LA38_MUSAM</name>
<dbReference type="FunCoup" id="A0A804LA38">
    <property type="interactions" value="788"/>
</dbReference>
<keyword evidence="3" id="KW-0325">Glycoprotein</keyword>
<dbReference type="Pfam" id="PF00450">
    <property type="entry name" value="Peptidase_S10"/>
    <property type="match status" value="1"/>
</dbReference>
<evidence type="ECO:0000256" key="1">
    <source>
        <dbReference type="ARBA" id="ARBA00009431"/>
    </source>
</evidence>
<sequence>MAAAVRELLLSFSSAALLLLLLFLAQQPLVSSLNVITHLPGFEGPLPFHLETGYVDVDEANGVQLFYYFIMSERKPADDPLMVWITGGPGCSAFSGLMFEIGPLQFDVAGYTDGLLPSLIYNPISWTKVSSIIFLDSPVGTGFSYSDTEQGLRITDTKSAIHVCTFLKKWYVDHPSFIKNPLYIGGDSYSGLLVPVIAQYISDGNEAGDGLHFNLKGYLVGNPSTDGEYDGNAIIPYVHGMGLISDELYEATKRSCGEQYQSPRNAECASCLQAVNQGLFGINNVHILEPLCFFASPKRNILTADRRKLLEEHLEQPLSKSDLPLQCRSSGYVLSYFWANNDTVREALGVREGTKQMWVRCNYGINYTNDVSSSLKYHLSLTSRGYRALAYSGDHDMSVPFVGTQAWIRSLNFSIVDDWRSWFVDGQVAGFTRTYSNNLTFVTIKGGGHTAPEYKPKECLAMVDRWFAGSPL</sequence>
<evidence type="ECO:0000256" key="2">
    <source>
        <dbReference type="ARBA" id="ARBA00022729"/>
    </source>
</evidence>
<reference evidence="6" key="2">
    <citation type="submission" date="2021-05" db="UniProtKB">
        <authorList>
            <consortium name="EnsemblPlants"/>
        </authorList>
    </citation>
    <scope>IDENTIFICATION</scope>
    <source>
        <strain evidence="6">subsp. malaccensis</strain>
    </source>
</reference>
<dbReference type="GO" id="GO:0004185">
    <property type="term" value="F:serine-type carboxypeptidase activity"/>
    <property type="evidence" value="ECO:0007669"/>
    <property type="project" value="InterPro"/>
</dbReference>
<dbReference type="OMA" id="GIQPWIN"/>
<proteinExistence type="inferred from homology"/>
<dbReference type="GO" id="GO:0006508">
    <property type="term" value="P:proteolysis"/>
    <property type="evidence" value="ECO:0007669"/>
    <property type="project" value="InterPro"/>
</dbReference>
<dbReference type="EnsemblPlants" id="Ma11_t20890.1">
    <property type="protein sequence ID" value="Ma11_p20890.1"/>
    <property type="gene ID" value="Ma11_g20890"/>
</dbReference>
<dbReference type="InterPro" id="IPR029058">
    <property type="entry name" value="AB_hydrolase_fold"/>
</dbReference>
<dbReference type="InterPro" id="IPR001563">
    <property type="entry name" value="Peptidase_S10"/>
</dbReference>
<dbReference type="AlphaFoldDB" id="A0A804LA38"/>
<keyword evidence="2 4" id="KW-0732">Signal</keyword>
<dbReference type="GO" id="GO:0016747">
    <property type="term" value="F:acyltransferase activity, transferring groups other than amino-acyl groups"/>
    <property type="evidence" value="ECO:0000318"/>
    <property type="project" value="GO_Central"/>
</dbReference>
<feature type="chain" id="PRO_5043242497" evidence="4">
    <location>
        <begin position="33"/>
        <end position="472"/>
    </location>
</feature>
<accession>A0A804LA38</accession>
<reference evidence="5" key="1">
    <citation type="submission" date="2021-03" db="EMBL/GenBank/DDBJ databases">
        <authorList>
            <consortium name="Genoscope - CEA"/>
            <person name="William W."/>
        </authorList>
    </citation>
    <scope>NUCLEOTIDE SEQUENCE</scope>
    <source>
        <strain evidence="5">Doubled-haploid Pahang</strain>
    </source>
</reference>
<dbReference type="Proteomes" id="UP000012960">
    <property type="component" value="Unplaced"/>
</dbReference>
<keyword evidence="7" id="KW-1185">Reference proteome</keyword>
<evidence type="ECO:0000256" key="4">
    <source>
        <dbReference type="SAM" id="SignalP"/>
    </source>
</evidence>
<dbReference type="EMBL" id="HG996475">
    <property type="protein sequence ID" value="CAG1865207.1"/>
    <property type="molecule type" value="Genomic_DNA"/>
</dbReference>